<dbReference type="Proteomes" id="UP001054902">
    <property type="component" value="Unassembled WGS sequence"/>
</dbReference>
<dbReference type="PANTHER" id="PTHR45661:SF3">
    <property type="entry name" value="IG-LIKE DOMAIN-CONTAINING PROTEIN"/>
    <property type="match status" value="1"/>
</dbReference>
<dbReference type="AlphaFoldDB" id="A0AAD3HFH6"/>
<dbReference type="InterPro" id="IPR026906">
    <property type="entry name" value="LRR_5"/>
</dbReference>
<dbReference type="InterPro" id="IPR032675">
    <property type="entry name" value="LRR_dom_sf"/>
</dbReference>
<evidence type="ECO:0000313" key="1">
    <source>
        <dbReference type="EMBL" id="GFH61083.1"/>
    </source>
</evidence>
<accession>A0AAD3HFH6</accession>
<dbReference type="Gene3D" id="3.80.10.10">
    <property type="entry name" value="Ribonuclease Inhibitor"/>
    <property type="match status" value="1"/>
</dbReference>
<organism evidence="1 2">
    <name type="scientific">Chaetoceros tenuissimus</name>
    <dbReference type="NCBI Taxonomy" id="426638"/>
    <lineage>
        <taxon>Eukaryota</taxon>
        <taxon>Sar</taxon>
        <taxon>Stramenopiles</taxon>
        <taxon>Ochrophyta</taxon>
        <taxon>Bacillariophyta</taxon>
        <taxon>Coscinodiscophyceae</taxon>
        <taxon>Chaetocerotophycidae</taxon>
        <taxon>Chaetocerotales</taxon>
        <taxon>Chaetocerotaceae</taxon>
        <taxon>Chaetoceros</taxon>
    </lineage>
</organism>
<name>A0AAD3HFH6_9STRA</name>
<dbReference type="PANTHER" id="PTHR45661">
    <property type="entry name" value="SURFACE ANTIGEN"/>
    <property type="match status" value="1"/>
</dbReference>
<dbReference type="InterPro" id="IPR053139">
    <property type="entry name" value="Surface_bspA-like"/>
</dbReference>
<dbReference type="SUPFAM" id="SSF52058">
    <property type="entry name" value="L domain-like"/>
    <property type="match status" value="1"/>
</dbReference>
<evidence type="ECO:0000313" key="2">
    <source>
        <dbReference type="Proteomes" id="UP001054902"/>
    </source>
</evidence>
<dbReference type="Pfam" id="PF13306">
    <property type="entry name" value="LRR_5"/>
    <property type="match status" value="1"/>
</dbReference>
<keyword evidence="2" id="KW-1185">Reference proteome</keyword>
<sequence length="250" mass="29504">MRIQTEEWRRFIPKVRMYQGKKTLFYNGEIIFDPENEEPLIYNWEERQTWKLVIVLPGVEVIPEDTFDECKNIETVIMSDDVRRIEDWAFYRCDSLVFVRLSRSLEFIGENSFWGCGSLTSMFIPPTCREIGDYAFSNCEKLIILSIPENAQLGDEIIDETELMKQFDWEVYVFDDIRHLLELLNDGFEDIEEWLDFPDRRPNSLHRICCSTNEDEAALISEQIYQVVKEQGPQALLVKNMIGVTALQYL</sequence>
<comment type="caution">
    <text evidence="1">The sequence shown here is derived from an EMBL/GenBank/DDBJ whole genome shotgun (WGS) entry which is preliminary data.</text>
</comment>
<protein>
    <submittedName>
        <fullName evidence="1">Leucine-rich repeat domain-containing protein</fullName>
    </submittedName>
</protein>
<dbReference type="EMBL" id="BLLK01000069">
    <property type="protein sequence ID" value="GFH61083.1"/>
    <property type="molecule type" value="Genomic_DNA"/>
</dbReference>
<proteinExistence type="predicted"/>
<gene>
    <name evidence="1" type="ORF">CTEN210_17559</name>
</gene>
<reference evidence="1 2" key="1">
    <citation type="journal article" date="2021" name="Sci. Rep.">
        <title>The genome of the diatom Chaetoceros tenuissimus carries an ancient integrated fragment of an extant virus.</title>
        <authorList>
            <person name="Hongo Y."/>
            <person name="Kimura K."/>
            <person name="Takaki Y."/>
            <person name="Yoshida Y."/>
            <person name="Baba S."/>
            <person name="Kobayashi G."/>
            <person name="Nagasaki K."/>
            <person name="Hano T."/>
            <person name="Tomaru Y."/>
        </authorList>
    </citation>
    <scope>NUCLEOTIDE SEQUENCE [LARGE SCALE GENOMIC DNA]</scope>
    <source>
        <strain evidence="1 2">NIES-3715</strain>
    </source>
</reference>